<dbReference type="InterPro" id="IPR058240">
    <property type="entry name" value="rSAM_sf"/>
</dbReference>
<feature type="binding site" evidence="8">
    <location>
        <position position="48"/>
    </location>
    <ligand>
        <name>[4Fe-4S] cluster</name>
        <dbReference type="ChEBI" id="CHEBI:49883"/>
        <label>1</label>
    </ligand>
</feature>
<gene>
    <name evidence="8" type="primary">lipA</name>
    <name evidence="11" type="ORF">SAMN06264867_103136</name>
</gene>
<dbReference type="InterPro" id="IPR013785">
    <property type="entry name" value="Aldolase_TIM"/>
</dbReference>
<name>A0A521BXD7_9EURY</name>
<feature type="binding site" evidence="8">
    <location>
        <position position="42"/>
    </location>
    <ligand>
        <name>[4Fe-4S] cluster</name>
        <dbReference type="ChEBI" id="CHEBI:49883"/>
        <label>1</label>
    </ligand>
</feature>
<keyword evidence="4 8" id="KW-0479">Metal-binding</keyword>
<evidence type="ECO:0000313" key="11">
    <source>
        <dbReference type="EMBL" id="SMO51695.1"/>
    </source>
</evidence>
<dbReference type="EC" id="2.8.1.8" evidence="8"/>
<comment type="subcellular location">
    <subcellularLocation>
        <location evidence="8">Cytoplasm</location>
    </subcellularLocation>
</comment>
<sequence length="329" mass="36361">MQRGRRKPDWLKSRPPSGSRFTEIKASLRDRDLHTVCEEANCPNMGECWSGGANAPPNDEAADAAESGPNGPGTATFMLMGDRCSRGCNFCDVETGGMDPLDPDEPENVADAVAEIGLEYVVLTSVDRDDLADGGSAHFAETIRAIKRRDPGILVETLIPDFGGDPEAVDRIVDAGPDVIAHNVETVERLQWPVRDRRANYEQSLAVLDRVDRESEIHTKTSLMLGVGEYDHEVYRTLGDLREVGVDVVTFGQYLQPSRSHLDVFEYVHPDVFETWRRVAETEFDFLYCASGPMVRSSYKAGELFVDALVREGQSPEDARRRARAAGGD</sequence>
<comment type="pathway">
    <text evidence="8">Protein modification; protein lipoylation via endogenous pathway; protein N(6)-(lipoyl)lysine from octanoyl-[acyl-carrier-protein]: step 2/2.</text>
</comment>
<keyword evidence="1 8" id="KW-0004">4Fe-4S</keyword>
<dbReference type="PIRSF" id="PIRSF005963">
    <property type="entry name" value="Lipoyl_synth"/>
    <property type="match status" value="1"/>
</dbReference>
<keyword evidence="5 8" id="KW-0408">Iron</keyword>
<evidence type="ECO:0000256" key="3">
    <source>
        <dbReference type="ARBA" id="ARBA00022691"/>
    </source>
</evidence>
<evidence type="ECO:0000256" key="6">
    <source>
        <dbReference type="ARBA" id="ARBA00023014"/>
    </source>
</evidence>
<feature type="region of interest" description="Disordered" evidence="9">
    <location>
        <begin position="53"/>
        <end position="73"/>
    </location>
</feature>
<dbReference type="SMART" id="SM00729">
    <property type="entry name" value="Elp3"/>
    <property type="match status" value="1"/>
</dbReference>
<feature type="binding site" evidence="8">
    <location>
        <position position="84"/>
    </location>
    <ligand>
        <name>[4Fe-4S] cluster</name>
        <dbReference type="ChEBI" id="CHEBI:49883"/>
        <label>2</label>
        <note>4Fe-4S-S-AdoMet</note>
    </ligand>
</feature>
<dbReference type="PANTHER" id="PTHR10949">
    <property type="entry name" value="LIPOYL SYNTHASE"/>
    <property type="match status" value="1"/>
</dbReference>
<keyword evidence="8" id="KW-0963">Cytoplasm</keyword>
<keyword evidence="2 8" id="KW-0808">Transferase</keyword>
<evidence type="ECO:0000256" key="7">
    <source>
        <dbReference type="ARBA" id="ARBA00047326"/>
    </source>
</evidence>
<dbReference type="Pfam" id="PF04055">
    <property type="entry name" value="Radical_SAM"/>
    <property type="match status" value="1"/>
</dbReference>
<dbReference type="SFLD" id="SFLDF00271">
    <property type="entry name" value="lipoyl_synthase"/>
    <property type="match status" value="1"/>
</dbReference>
<evidence type="ECO:0000256" key="9">
    <source>
        <dbReference type="SAM" id="MobiDB-lite"/>
    </source>
</evidence>
<dbReference type="GO" id="GO:0016992">
    <property type="term" value="F:lipoate synthase activity"/>
    <property type="evidence" value="ECO:0007669"/>
    <property type="project" value="UniProtKB-UniRule"/>
</dbReference>
<dbReference type="UniPathway" id="UPA00538">
    <property type="reaction ID" value="UER00593"/>
</dbReference>
<dbReference type="NCBIfam" id="TIGR00510">
    <property type="entry name" value="lipA"/>
    <property type="match status" value="1"/>
</dbReference>
<comment type="catalytic activity">
    <reaction evidence="7 8">
        <text>[[Fe-S] cluster scaffold protein carrying a second [4Fe-4S](2+) cluster] + N(6)-octanoyl-L-lysyl-[protein] + 2 oxidized [2Fe-2S]-[ferredoxin] + 2 S-adenosyl-L-methionine + 4 H(+) = [[Fe-S] cluster scaffold protein] + N(6)-[(R)-dihydrolipoyl]-L-lysyl-[protein] + 4 Fe(3+) + 2 hydrogen sulfide + 2 5'-deoxyadenosine + 2 L-methionine + 2 reduced [2Fe-2S]-[ferredoxin]</text>
        <dbReference type="Rhea" id="RHEA:16585"/>
        <dbReference type="Rhea" id="RHEA-COMP:9928"/>
        <dbReference type="Rhea" id="RHEA-COMP:10000"/>
        <dbReference type="Rhea" id="RHEA-COMP:10001"/>
        <dbReference type="Rhea" id="RHEA-COMP:10475"/>
        <dbReference type="Rhea" id="RHEA-COMP:14568"/>
        <dbReference type="Rhea" id="RHEA-COMP:14569"/>
        <dbReference type="ChEBI" id="CHEBI:15378"/>
        <dbReference type="ChEBI" id="CHEBI:17319"/>
        <dbReference type="ChEBI" id="CHEBI:29034"/>
        <dbReference type="ChEBI" id="CHEBI:29919"/>
        <dbReference type="ChEBI" id="CHEBI:33722"/>
        <dbReference type="ChEBI" id="CHEBI:33737"/>
        <dbReference type="ChEBI" id="CHEBI:33738"/>
        <dbReference type="ChEBI" id="CHEBI:57844"/>
        <dbReference type="ChEBI" id="CHEBI:59789"/>
        <dbReference type="ChEBI" id="CHEBI:78809"/>
        <dbReference type="ChEBI" id="CHEBI:83100"/>
        <dbReference type="EC" id="2.8.1.8"/>
    </reaction>
</comment>
<dbReference type="Gene3D" id="3.20.20.70">
    <property type="entry name" value="Aldolase class I"/>
    <property type="match status" value="1"/>
</dbReference>
<dbReference type="RefSeq" id="WP_142985907.1">
    <property type="nucleotide sequence ID" value="NZ_FXTD01000003.1"/>
</dbReference>
<dbReference type="InterPro" id="IPR007197">
    <property type="entry name" value="rSAM"/>
</dbReference>
<evidence type="ECO:0000259" key="10">
    <source>
        <dbReference type="PROSITE" id="PS51918"/>
    </source>
</evidence>
<dbReference type="InterPro" id="IPR031691">
    <property type="entry name" value="LIAS_N"/>
</dbReference>
<keyword evidence="12" id="KW-1185">Reference proteome</keyword>
<dbReference type="EMBL" id="FXTD01000003">
    <property type="protein sequence ID" value="SMO51695.1"/>
    <property type="molecule type" value="Genomic_DNA"/>
</dbReference>
<evidence type="ECO:0000256" key="5">
    <source>
        <dbReference type="ARBA" id="ARBA00023004"/>
    </source>
</evidence>
<dbReference type="GO" id="GO:0009249">
    <property type="term" value="P:protein lipoylation"/>
    <property type="evidence" value="ECO:0007669"/>
    <property type="project" value="UniProtKB-UniRule"/>
</dbReference>
<feature type="binding site" evidence="8">
    <location>
        <position position="88"/>
    </location>
    <ligand>
        <name>[4Fe-4S] cluster</name>
        <dbReference type="ChEBI" id="CHEBI:49883"/>
        <label>2</label>
        <note>4Fe-4S-S-AdoMet</note>
    </ligand>
</feature>
<evidence type="ECO:0000256" key="1">
    <source>
        <dbReference type="ARBA" id="ARBA00022485"/>
    </source>
</evidence>
<dbReference type="InterPro" id="IPR003698">
    <property type="entry name" value="Lipoyl_synth"/>
</dbReference>
<evidence type="ECO:0000256" key="2">
    <source>
        <dbReference type="ARBA" id="ARBA00022679"/>
    </source>
</evidence>
<comment type="function">
    <text evidence="8">Catalyzes the radical-mediated insertion of two sulfur atoms into the C-6 and C-8 positions of the octanoyl moiety bound to the lipoyl domains of lipoate-dependent enzymes, thereby converting the octanoylated domains into lipoylated derivatives.</text>
</comment>
<dbReference type="GO" id="GO:0051539">
    <property type="term" value="F:4 iron, 4 sulfur cluster binding"/>
    <property type="evidence" value="ECO:0007669"/>
    <property type="project" value="UniProtKB-UniRule"/>
</dbReference>
<dbReference type="PANTHER" id="PTHR10949:SF0">
    <property type="entry name" value="LIPOYL SYNTHASE, MITOCHONDRIAL"/>
    <property type="match status" value="1"/>
</dbReference>
<comment type="cofactor">
    <cofactor evidence="8">
        <name>[4Fe-4S] cluster</name>
        <dbReference type="ChEBI" id="CHEBI:49883"/>
    </cofactor>
    <text evidence="8">Binds 2 [4Fe-4S] clusters per subunit. One cluster is coordinated with 3 cysteines and an exchangeable S-adenosyl-L-methionine.</text>
</comment>
<dbReference type="GO" id="GO:0046872">
    <property type="term" value="F:metal ion binding"/>
    <property type="evidence" value="ECO:0007669"/>
    <property type="project" value="UniProtKB-KW"/>
</dbReference>
<dbReference type="OrthoDB" id="145957at2157"/>
<dbReference type="SUPFAM" id="SSF102114">
    <property type="entry name" value="Radical SAM enzymes"/>
    <property type="match status" value="1"/>
</dbReference>
<dbReference type="GO" id="GO:0005737">
    <property type="term" value="C:cytoplasm"/>
    <property type="evidence" value="ECO:0007669"/>
    <property type="project" value="UniProtKB-SubCell"/>
</dbReference>
<keyword evidence="3 8" id="KW-0949">S-adenosyl-L-methionine</keyword>
<dbReference type="InterPro" id="IPR006638">
    <property type="entry name" value="Elp3/MiaA/NifB-like_rSAM"/>
</dbReference>
<evidence type="ECO:0000256" key="8">
    <source>
        <dbReference type="HAMAP-Rule" id="MF_00206"/>
    </source>
</evidence>
<evidence type="ECO:0000313" key="12">
    <source>
        <dbReference type="Proteomes" id="UP000319712"/>
    </source>
</evidence>
<reference evidence="11 12" key="1">
    <citation type="submission" date="2017-05" db="EMBL/GenBank/DDBJ databases">
        <authorList>
            <person name="Varghese N."/>
            <person name="Submissions S."/>
        </authorList>
    </citation>
    <scope>NUCLEOTIDE SEQUENCE [LARGE SCALE GENOMIC DNA]</scope>
    <source>
        <strain evidence="11 12">DSM 19504</strain>
    </source>
</reference>
<dbReference type="SFLD" id="SFLDS00029">
    <property type="entry name" value="Radical_SAM"/>
    <property type="match status" value="1"/>
</dbReference>
<accession>A0A521BXD7</accession>
<organism evidence="11 12">
    <name type="scientific">Halorubrum cibi</name>
    <dbReference type="NCBI Taxonomy" id="413815"/>
    <lineage>
        <taxon>Archaea</taxon>
        <taxon>Methanobacteriati</taxon>
        <taxon>Methanobacteriota</taxon>
        <taxon>Stenosarchaea group</taxon>
        <taxon>Halobacteria</taxon>
        <taxon>Halobacteriales</taxon>
        <taxon>Haloferacaceae</taxon>
        <taxon>Halorubrum</taxon>
    </lineage>
</organism>
<feature type="binding site" evidence="8">
    <location>
        <position position="37"/>
    </location>
    <ligand>
        <name>[4Fe-4S] cluster</name>
        <dbReference type="ChEBI" id="CHEBI:49883"/>
        <label>1</label>
    </ligand>
</feature>
<dbReference type="SFLD" id="SFLDG01058">
    <property type="entry name" value="lipoyl_synthase_like"/>
    <property type="match status" value="1"/>
</dbReference>
<feature type="binding site" evidence="8">
    <location>
        <position position="91"/>
    </location>
    <ligand>
        <name>[4Fe-4S] cluster</name>
        <dbReference type="ChEBI" id="CHEBI:49883"/>
        <label>2</label>
        <note>4Fe-4S-S-AdoMet</note>
    </ligand>
</feature>
<dbReference type="NCBIfam" id="NF009544">
    <property type="entry name" value="PRK12928.1"/>
    <property type="match status" value="1"/>
</dbReference>
<dbReference type="PROSITE" id="PS51918">
    <property type="entry name" value="RADICAL_SAM"/>
    <property type="match status" value="1"/>
</dbReference>
<feature type="domain" description="Radical SAM core" evidence="10">
    <location>
        <begin position="70"/>
        <end position="287"/>
    </location>
</feature>
<evidence type="ECO:0000256" key="4">
    <source>
        <dbReference type="ARBA" id="ARBA00022723"/>
    </source>
</evidence>
<protein>
    <recommendedName>
        <fullName evidence="8">Lipoyl synthase</fullName>
        <ecNumber evidence="8">2.8.1.8</ecNumber>
    </recommendedName>
    <alternativeName>
        <fullName evidence="8">Lip-syn</fullName>
        <shortName evidence="8">LS</shortName>
    </alternativeName>
    <alternativeName>
        <fullName evidence="8">Lipoate synthase</fullName>
    </alternativeName>
    <alternativeName>
        <fullName evidence="8">Lipoic acid synthase</fullName>
    </alternativeName>
    <alternativeName>
        <fullName evidence="8">Sulfur insertion protein LipA</fullName>
    </alternativeName>
</protein>
<keyword evidence="6 8" id="KW-0411">Iron-sulfur</keyword>
<dbReference type="Pfam" id="PF16881">
    <property type="entry name" value="LIAS_N"/>
    <property type="match status" value="1"/>
</dbReference>
<feature type="region of interest" description="Disordered" evidence="9">
    <location>
        <begin position="1"/>
        <end position="25"/>
    </location>
</feature>
<dbReference type="Proteomes" id="UP000319712">
    <property type="component" value="Unassembled WGS sequence"/>
</dbReference>
<dbReference type="NCBIfam" id="NF004019">
    <property type="entry name" value="PRK05481.1"/>
    <property type="match status" value="1"/>
</dbReference>
<dbReference type="CDD" id="cd01335">
    <property type="entry name" value="Radical_SAM"/>
    <property type="match status" value="1"/>
</dbReference>
<feature type="binding site" evidence="8">
    <location>
        <position position="298"/>
    </location>
    <ligand>
        <name>[4Fe-4S] cluster</name>
        <dbReference type="ChEBI" id="CHEBI:49883"/>
        <label>1</label>
    </ligand>
</feature>
<proteinExistence type="inferred from homology"/>
<comment type="similarity">
    <text evidence="8">Belongs to the radical SAM superfamily. Lipoyl synthase family.</text>
</comment>
<dbReference type="AlphaFoldDB" id="A0A521BXD7"/>
<dbReference type="HAMAP" id="MF_00206">
    <property type="entry name" value="Lipoyl_synth"/>
    <property type="match status" value="1"/>
</dbReference>